<comment type="subcellular location">
    <subcellularLocation>
        <location evidence="13">Cytoplasm</location>
    </subcellularLocation>
</comment>
<evidence type="ECO:0000256" key="1">
    <source>
        <dbReference type="ARBA" id="ARBA00006642"/>
    </source>
</evidence>
<evidence type="ECO:0000313" key="17">
    <source>
        <dbReference type="Proteomes" id="UP000249739"/>
    </source>
</evidence>
<evidence type="ECO:0000256" key="4">
    <source>
        <dbReference type="ARBA" id="ARBA00022857"/>
    </source>
</evidence>
<feature type="binding site" evidence="13">
    <location>
        <begin position="7"/>
        <end position="12"/>
    </location>
    <ligand>
        <name>NAD(+)</name>
        <dbReference type="ChEBI" id="CHEBI:57540"/>
    </ligand>
</feature>
<dbReference type="NCBIfam" id="TIGR00036">
    <property type="entry name" value="dapB"/>
    <property type="match status" value="1"/>
</dbReference>
<dbReference type="UniPathway" id="UPA00034">
    <property type="reaction ID" value="UER00018"/>
</dbReference>
<organism evidence="16 17">
    <name type="scientific">Micavibrio aeruginosavorus</name>
    <dbReference type="NCBI Taxonomy" id="349221"/>
    <lineage>
        <taxon>Bacteria</taxon>
        <taxon>Pseudomonadati</taxon>
        <taxon>Bdellovibrionota</taxon>
        <taxon>Bdellovibrionia</taxon>
        <taxon>Bdellovibrionales</taxon>
        <taxon>Pseudobdellovibrionaceae</taxon>
        <taxon>Micavibrio</taxon>
    </lineage>
</organism>
<dbReference type="GO" id="GO:0009089">
    <property type="term" value="P:lysine biosynthetic process via diaminopimelate"/>
    <property type="evidence" value="ECO:0007669"/>
    <property type="project" value="UniProtKB-UniRule"/>
</dbReference>
<dbReference type="PANTHER" id="PTHR20836">
    <property type="entry name" value="DIHYDRODIPICOLINATE REDUCTASE"/>
    <property type="match status" value="1"/>
</dbReference>
<dbReference type="Pfam" id="PF05173">
    <property type="entry name" value="DapB_C"/>
    <property type="match status" value="1"/>
</dbReference>
<dbReference type="GO" id="GO:0005737">
    <property type="term" value="C:cytoplasm"/>
    <property type="evidence" value="ECO:0007669"/>
    <property type="project" value="UniProtKB-SubCell"/>
</dbReference>
<dbReference type="PANTHER" id="PTHR20836:SF0">
    <property type="entry name" value="4-HYDROXY-TETRAHYDRODIPICOLINATE REDUCTASE 1, CHLOROPLASTIC-RELATED"/>
    <property type="match status" value="1"/>
</dbReference>
<feature type="binding site" evidence="13">
    <location>
        <position position="134"/>
    </location>
    <ligand>
        <name>(S)-2,3,4,5-tetrahydrodipicolinate</name>
        <dbReference type="ChEBI" id="CHEBI:16845"/>
    </ligand>
</feature>
<reference evidence="16 17" key="1">
    <citation type="submission" date="2017-08" db="EMBL/GenBank/DDBJ databases">
        <title>Infants hospitalized years apart are colonized by the same room-sourced microbial strains.</title>
        <authorList>
            <person name="Brooks B."/>
            <person name="Olm M.R."/>
            <person name="Firek B.A."/>
            <person name="Baker R."/>
            <person name="Thomas B.C."/>
            <person name="Morowitz M.J."/>
            <person name="Banfield J.F."/>
        </authorList>
    </citation>
    <scope>NUCLEOTIDE SEQUENCE [LARGE SCALE GENOMIC DNA]</scope>
    <source>
        <strain evidence="16">S2_006_000_R2_64</strain>
    </source>
</reference>
<dbReference type="InterPro" id="IPR000846">
    <property type="entry name" value="DapB_N"/>
</dbReference>
<dbReference type="FunFam" id="3.30.360.10:FF:000004">
    <property type="entry name" value="4-hydroxy-tetrahydrodipicolinate reductase"/>
    <property type="match status" value="1"/>
</dbReference>
<gene>
    <name evidence="13" type="primary">dapB</name>
    <name evidence="16" type="ORF">DI586_02185</name>
</gene>
<evidence type="ECO:0000256" key="8">
    <source>
        <dbReference type="ARBA" id="ARBA00023154"/>
    </source>
</evidence>
<evidence type="ECO:0000256" key="2">
    <source>
        <dbReference type="ARBA" id="ARBA00022490"/>
    </source>
</evidence>
<feature type="binding site" evidence="13">
    <location>
        <position position="41"/>
    </location>
    <ligand>
        <name>NAD(+)</name>
        <dbReference type="ChEBI" id="CHEBI:57540"/>
    </ligand>
</feature>
<dbReference type="SUPFAM" id="SSF55347">
    <property type="entry name" value="Glyceraldehyde-3-phosphate dehydrogenase-like, C-terminal domain"/>
    <property type="match status" value="1"/>
</dbReference>
<keyword evidence="6 13" id="KW-0560">Oxidoreductase</keyword>
<dbReference type="SUPFAM" id="SSF51735">
    <property type="entry name" value="NAD(P)-binding Rossmann-fold domains"/>
    <property type="match status" value="1"/>
</dbReference>
<dbReference type="InterPro" id="IPR023940">
    <property type="entry name" value="DHDPR_bac"/>
</dbReference>
<evidence type="ECO:0000256" key="6">
    <source>
        <dbReference type="ARBA" id="ARBA00023002"/>
    </source>
</evidence>
<dbReference type="InterPro" id="IPR022663">
    <property type="entry name" value="DapB_C"/>
</dbReference>
<feature type="active site" description="Proton donor" evidence="13">
    <location>
        <position position="137"/>
    </location>
</feature>
<keyword evidence="5 13" id="KW-0220">Diaminopimelate biosynthesis</keyword>
<dbReference type="PIRSF" id="PIRSF000161">
    <property type="entry name" value="DHPR"/>
    <property type="match status" value="1"/>
</dbReference>
<comment type="caution">
    <text evidence="13">Was originally thought to be a dihydrodipicolinate reductase (DHDPR), catalyzing the conversion of dihydrodipicolinate to tetrahydrodipicolinate. However, it was shown in E.coli that the substrate of the enzymatic reaction is not dihydrodipicolinate (DHDP) but in fact (2S,4S)-4-hydroxy-2,3,4,5-tetrahydrodipicolinic acid (HTPA), the product released by the DapA-catalyzed reaction.</text>
</comment>
<comment type="subunit">
    <text evidence="13">Homotetramer.</text>
</comment>
<feature type="binding site" evidence="13">
    <location>
        <begin position="100"/>
        <end position="103"/>
    </location>
    <ligand>
        <name>NAD(+)</name>
        <dbReference type="ChEBI" id="CHEBI:57540"/>
    </ligand>
</feature>
<dbReference type="GO" id="GO:0008839">
    <property type="term" value="F:4-hydroxy-tetrahydrodipicolinate reductase"/>
    <property type="evidence" value="ECO:0007669"/>
    <property type="project" value="UniProtKB-UniRule"/>
</dbReference>
<keyword evidence="2 13" id="KW-0963">Cytoplasm</keyword>
<evidence type="ECO:0000256" key="13">
    <source>
        <dbReference type="HAMAP-Rule" id="MF_00102"/>
    </source>
</evidence>
<dbReference type="CDD" id="cd02274">
    <property type="entry name" value="DHDPR_N"/>
    <property type="match status" value="1"/>
</dbReference>
<dbReference type="Proteomes" id="UP000249739">
    <property type="component" value="Unassembled WGS sequence"/>
</dbReference>
<evidence type="ECO:0000256" key="5">
    <source>
        <dbReference type="ARBA" id="ARBA00022915"/>
    </source>
</evidence>
<dbReference type="GO" id="GO:0050661">
    <property type="term" value="F:NADP binding"/>
    <property type="evidence" value="ECO:0007669"/>
    <property type="project" value="UniProtKB-UniRule"/>
</dbReference>
<dbReference type="Pfam" id="PF01113">
    <property type="entry name" value="DapB_N"/>
    <property type="match status" value="1"/>
</dbReference>
<keyword evidence="4 13" id="KW-0521">NADP</keyword>
<comment type="function">
    <text evidence="13">Catalyzes the conversion of 4-hydroxy-tetrahydrodipicolinate (HTPA) to tetrahydrodipicolinate.</text>
</comment>
<evidence type="ECO:0000256" key="7">
    <source>
        <dbReference type="ARBA" id="ARBA00023027"/>
    </source>
</evidence>
<sequence length="242" mass="26105">MKVGIAGCNGRMGQLLVQEVEASESLSLSGGCDRDSDLSAEKLFEISDIVIDFSSPEASLHHAQLASQNKKALLIGTTGFSPEQIDQLKKFGEAAPILLSANTSLGVNLLVQLTKKVAGILGNDYAIEILESHHKHKIDAPSGTALALGKAAAEGRQIDFESHKSIDRNGARKADDIGFSVMRGGDVVGEHTVYFYGEGERLELTHRATDRKLFAKGAITTAKWLATQKPGFYTMDDFLKIF</sequence>
<dbReference type="InterPro" id="IPR022664">
    <property type="entry name" value="DapB_N_CS"/>
</dbReference>
<proteinExistence type="inferred from homology"/>
<dbReference type="EMBL" id="QFOT01000012">
    <property type="protein sequence ID" value="PZP56917.1"/>
    <property type="molecule type" value="Genomic_DNA"/>
</dbReference>
<dbReference type="PROSITE" id="PS01298">
    <property type="entry name" value="DAPB"/>
    <property type="match status" value="1"/>
</dbReference>
<evidence type="ECO:0000256" key="11">
    <source>
        <dbReference type="ARBA" id="ARBA00049080"/>
    </source>
</evidence>
<name>A0A2W5FSX4_9BACT</name>
<evidence type="ECO:0000256" key="10">
    <source>
        <dbReference type="ARBA" id="ARBA00038983"/>
    </source>
</evidence>
<dbReference type="GO" id="GO:0019877">
    <property type="term" value="P:diaminopimelate biosynthetic process"/>
    <property type="evidence" value="ECO:0007669"/>
    <property type="project" value="UniProtKB-UniRule"/>
</dbReference>
<keyword evidence="8 13" id="KW-0457">Lysine biosynthesis</keyword>
<evidence type="ECO:0000259" key="15">
    <source>
        <dbReference type="Pfam" id="PF05173"/>
    </source>
</evidence>
<comment type="pathway">
    <text evidence="9 13">Amino-acid biosynthesis; L-lysine biosynthesis via DAP pathway; (S)-tetrahydrodipicolinate from L-aspartate: step 4/4.</text>
</comment>
<evidence type="ECO:0000256" key="12">
    <source>
        <dbReference type="ARBA" id="ARBA00049396"/>
    </source>
</evidence>
<accession>A0A2W5FSX4</accession>
<evidence type="ECO:0000313" key="16">
    <source>
        <dbReference type="EMBL" id="PZP56917.1"/>
    </source>
</evidence>
<keyword evidence="3 13" id="KW-0028">Amino-acid biosynthesis</keyword>
<evidence type="ECO:0000256" key="9">
    <source>
        <dbReference type="ARBA" id="ARBA00037922"/>
    </source>
</evidence>
<comment type="catalytic activity">
    <reaction evidence="11 13">
        <text>(S)-2,3,4,5-tetrahydrodipicolinate + NADP(+) + H2O = (2S,4S)-4-hydroxy-2,3,4,5-tetrahydrodipicolinate + NADPH + H(+)</text>
        <dbReference type="Rhea" id="RHEA:35331"/>
        <dbReference type="ChEBI" id="CHEBI:15377"/>
        <dbReference type="ChEBI" id="CHEBI:15378"/>
        <dbReference type="ChEBI" id="CHEBI:16845"/>
        <dbReference type="ChEBI" id="CHEBI:57783"/>
        <dbReference type="ChEBI" id="CHEBI:58349"/>
        <dbReference type="ChEBI" id="CHEBI:67139"/>
        <dbReference type="EC" id="1.17.1.8"/>
    </reaction>
</comment>
<comment type="caution">
    <text evidence="16">The sequence shown here is derived from an EMBL/GenBank/DDBJ whole genome shotgun (WGS) entry which is preliminary data.</text>
</comment>
<feature type="binding site" evidence="13">
    <location>
        <begin position="143"/>
        <end position="144"/>
    </location>
    <ligand>
        <name>(S)-2,3,4,5-tetrahydrodipicolinate</name>
        <dbReference type="ChEBI" id="CHEBI:16845"/>
    </ligand>
</feature>
<dbReference type="EC" id="1.17.1.8" evidence="10 13"/>
<dbReference type="Gene3D" id="3.30.360.10">
    <property type="entry name" value="Dihydrodipicolinate Reductase, domain 2"/>
    <property type="match status" value="1"/>
</dbReference>
<dbReference type="Gene3D" id="3.40.50.720">
    <property type="entry name" value="NAD(P)-binding Rossmann-like Domain"/>
    <property type="match status" value="1"/>
</dbReference>
<keyword evidence="7 13" id="KW-0520">NAD</keyword>
<feature type="domain" description="Dihydrodipicolinate reductase C-terminal" evidence="15">
    <location>
        <begin position="106"/>
        <end position="239"/>
    </location>
</feature>
<dbReference type="AlphaFoldDB" id="A0A2W5FSX4"/>
<protein>
    <recommendedName>
        <fullName evidence="10 13">4-hydroxy-tetrahydrodipicolinate reductase</fullName>
        <shortName evidence="13">HTPA reductase</shortName>
        <ecNumber evidence="10 13">1.17.1.8</ecNumber>
    </recommendedName>
</protein>
<evidence type="ECO:0000256" key="3">
    <source>
        <dbReference type="ARBA" id="ARBA00022605"/>
    </source>
</evidence>
<evidence type="ECO:0000259" key="14">
    <source>
        <dbReference type="Pfam" id="PF01113"/>
    </source>
</evidence>
<comment type="catalytic activity">
    <reaction evidence="12 13">
        <text>(S)-2,3,4,5-tetrahydrodipicolinate + NAD(+) + H2O = (2S,4S)-4-hydroxy-2,3,4,5-tetrahydrodipicolinate + NADH + H(+)</text>
        <dbReference type="Rhea" id="RHEA:35323"/>
        <dbReference type="ChEBI" id="CHEBI:15377"/>
        <dbReference type="ChEBI" id="CHEBI:15378"/>
        <dbReference type="ChEBI" id="CHEBI:16845"/>
        <dbReference type="ChEBI" id="CHEBI:57540"/>
        <dbReference type="ChEBI" id="CHEBI:57945"/>
        <dbReference type="ChEBI" id="CHEBI:67139"/>
        <dbReference type="EC" id="1.17.1.8"/>
    </reaction>
</comment>
<feature type="domain" description="Dihydrodipicolinate reductase N-terminal" evidence="14">
    <location>
        <begin position="1"/>
        <end position="102"/>
    </location>
</feature>
<dbReference type="InterPro" id="IPR036291">
    <property type="entry name" value="NAD(P)-bd_dom_sf"/>
</dbReference>
<dbReference type="HAMAP" id="MF_00102">
    <property type="entry name" value="DapB"/>
    <property type="match status" value="1"/>
</dbReference>
<feature type="binding site" evidence="13">
    <location>
        <begin position="76"/>
        <end position="78"/>
    </location>
    <ligand>
        <name>NAD(+)</name>
        <dbReference type="ChEBI" id="CHEBI:57540"/>
    </ligand>
</feature>
<feature type="binding site" evidence="13">
    <location>
        <position position="42"/>
    </location>
    <ligand>
        <name>NADP(+)</name>
        <dbReference type="ChEBI" id="CHEBI:58349"/>
    </ligand>
</feature>
<feature type="active site" description="Proton donor/acceptor" evidence="13">
    <location>
        <position position="133"/>
    </location>
</feature>
<dbReference type="GO" id="GO:0016726">
    <property type="term" value="F:oxidoreductase activity, acting on CH or CH2 groups, NAD or NADP as acceptor"/>
    <property type="evidence" value="ECO:0007669"/>
    <property type="project" value="UniProtKB-UniRule"/>
</dbReference>
<comment type="similarity">
    <text evidence="1 13">Belongs to the DapB family.</text>
</comment>
<dbReference type="GO" id="GO:0051287">
    <property type="term" value="F:NAD binding"/>
    <property type="evidence" value="ECO:0007669"/>
    <property type="project" value="UniProtKB-UniRule"/>
</dbReference>